<keyword evidence="1" id="KW-0812">Transmembrane</keyword>
<keyword evidence="3" id="KW-1185">Reference proteome</keyword>
<dbReference type="AlphaFoldDB" id="A0A9N8HWZ1"/>
<keyword evidence="1" id="KW-1133">Transmembrane helix</keyword>
<dbReference type="EMBL" id="CAICTM010002313">
    <property type="protein sequence ID" value="CAB9528762.1"/>
    <property type="molecule type" value="Genomic_DNA"/>
</dbReference>
<proteinExistence type="predicted"/>
<reference evidence="2" key="1">
    <citation type="submission" date="2020-06" db="EMBL/GenBank/DDBJ databases">
        <authorList>
            <consortium name="Plant Systems Biology data submission"/>
        </authorList>
    </citation>
    <scope>NUCLEOTIDE SEQUENCE</scope>
    <source>
        <strain evidence="2">D6</strain>
    </source>
</reference>
<comment type="caution">
    <text evidence="2">The sequence shown here is derived from an EMBL/GenBank/DDBJ whole genome shotgun (WGS) entry which is preliminary data.</text>
</comment>
<protein>
    <submittedName>
        <fullName evidence="2">Uncharacterized protein</fullName>
    </submittedName>
</protein>
<keyword evidence="1" id="KW-0472">Membrane</keyword>
<dbReference type="Proteomes" id="UP001153069">
    <property type="component" value="Unassembled WGS sequence"/>
</dbReference>
<feature type="transmembrane region" description="Helical" evidence="1">
    <location>
        <begin position="12"/>
        <end position="35"/>
    </location>
</feature>
<evidence type="ECO:0000313" key="2">
    <source>
        <dbReference type="EMBL" id="CAB9528762.1"/>
    </source>
</evidence>
<organism evidence="2 3">
    <name type="scientific">Seminavis robusta</name>
    <dbReference type="NCBI Taxonomy" id="568900"/>
    <lineage>
        <taxon>Eukaryota</taxon>
        <taxon>Sar</taxon>
        <taxon>Stramenopiles</taxon>
        <taxon>Ochrophyta</taxon>
        <taxon>Bacillariophyta</taxon>
        <taxon>Bacillariophyceae</taxon>
        <taxon>Bacillariophycidae</taxon>
        <taxon>Naviculales</taxon>
        <taxon>Naviculaceae</taxon>
        <taxon>Seminavis</taxon>
    </lineage>
</organism>
<name>A0A9N8HWZ1_9STRA</name>
<sequence length="291" mass="31407">MVRLCILPNQKVSVLVLILVASELLGGNGTLGYIFHDGTSSKNGKSYPGIIGGIVGGVVAMGFAICLVPVIRRRMWDKAHRRAVQEVKQDTTRTTASTAPVITFSSATFYTAYKHGYRNRGCSKKGIIHFKPIQSDQNDTIAAARVRANFKQITGNGKDETGERYNIVNGLVSSNGKACWVEHIPGSRIKYLVTGNFRSDIESTSSATITFEGSCQQNNGCKGSFSSFSVHKTDKEHSVAVLPPMEVASAVPIILDGLQEEPTATMDLDNYALDVELQPVDQVTAVARPVG</sequence>
<feature type="transmembrane region" description="Helical" evidence="1">
    <location>
        <begin position="47"/>
        <end position="71"/>
    </location>
</feature>
<accession>A0A9N8HWZ1</accession>
<evidence type="ECO:0000256" key="1">
    <source>
        <dbReference type="SAM" id="Phobius"/>
    </source>
</evidence>
<evidence type="ECO:0000313" key="3">
    <source>
        <dbReference type="Proteomes" id="UP001153069"/>
    </source>
</evidence>
<gene>
    <name evidence="2" type="ORF">SEMRO_2315_G322960.1</name>
</gene>